<dbReference type="EMBL" id="CP019476">
    <property type="protein sequence ID" value="UQC82787.1"/>
    <property type="molecule type" value="Genomic_DNA"/>
</dbReference>
<evidence type="ECO:0000256" key="6">
    <source>
        <dbReference type="ARBA" id="ARBA00022824"/>
    </source>
</evidence>
<dbReference type="Proteomes" id="UP000830671">
    <property type="component" value="Chromosome 4"/>
</dbReference>
<evidence type="ECO:0000256" key="5">
    <source>
        <dbReference type="ARBA" id="ARBA00022729"/>
    </source>
</evidence>
<gene>
    <name evidence="13" type="ORF">CLUP02_08277</name>
</gene>
<feature type="domain" description="V-type proton ATPase subunit S1/VOA1 transmembrane" evidence="12">
    <location>
        <begin position="225"/>
        <end position="263"/>
    </location>
</feature>
<comment type="subcellular location">
    <subcellularLocation>
        <location evidence="1">Endoplasmic reticulum membrane</location>
        <topology evidence="1">Single-pass type I membrane protein</topology>
    </subcellularLocation>
</comment>
<protein>
    <recommendedName>
        <fullName evidence="3">Protein BIG1</fullName>
    </recommendedName>
</protein>
<evidence type="ECO:0000256" key="9">
    <source>
        <dbReference type="ARBA" id="ARBA00023316"/>
    </source>
</evidence>
<proteinExistence type="inferred from homology"/>
<keyword evidence="7 10" id="KW-1133">Transmembrane helix</keyword>
<dbReference type="AlphaFoldDB" id="A0A9Q8SUG8"/>
<evidence type="ECO:0000256" key="10">
    <source>
        <dbReference type="SAM" id="Phobius"/>
    </source>
</evidence>
<feature type="chain" id="PRO_5040494980" description="Protein BIG1" evidence="11">
    <location>
        <begin position="19"/>
        <end position="311"/>
    </location>
</feature>
<comment type="similarity">
    <text evidence="2">Belongs to the BIG1 family.</text>
</comment>
<evidence type="ECO:0000256" key="3">
    <source>
        <dbReference type="ARBA" id="ARBA00022089"/>
    </source>
</evidence>
<organism evidence="13 14">
    <name type="scientific">Colletotrichum lupini</name>
    <dbReference type="NCBI Taxonomy" id="145971"/>
    <lineage>
        <taxon>Eukaryota</taxon>
        <taxon>Fungi</taxon>
        <taxon>Dikarya</taxon>
        <taxon>Ascomycota</taxon>
        <taxon>Pezizomycotina</taxon>
        <taxon>Sordariomycetes</taxon>
        <taxon>Hypocreomycetidae</taxon>
        <taxon>Glomerellales</taxon>
        <taxon>Glomerellaceae</taxon>
        <taxon>Colletotrichum</taxon>
        <taxon>Colletotrichum acutatum species complex</taxon>
    </lineage>
</organism>
<evidence type="ECO:0000256" key="1">
    <source>
        <dbReference type="ARBA" id="ARBA00004115"/>
    </source>
</evidence>
<sequence>MRLSRTAGLMALCASVQAFTDSSPFIMLSTAEFAKSNPAQLQTQFQVVKAVQGLLSSCPTDRYLLVSQPNVNAADIRNPASGDCQSPNLCRAISDKDARGVYSVAEVVGEVPIGKLADYIKKSCAGKTVEVEEARLAALGRDARAATLADNDHALGQRLEKLRKASDSYTVIYLASPSEPTYEAEFTTEPLHAELKRHEASLRHVRRADNQTEWSKLPLFEKYVFFSPGVFHAIIATIVLFSILGVGIRALASLEIPYGAFEKENGPAAHKKAQSASFNNLCISFENVGSYRLAFDRHVSSKGGGTKGHDT</sequence>
<dbReference type="InterPro" id="IPR037654">
    <property type="entry name" value="Big1"/>
</dbReference>
<dbReference type="GO" id="GO:0005789">
    <property type="term" value="C:endoplasmic reticulum membrane"/>
    <property type="evidence" value="ECO:0007669"/>
    <property type="project" value="UniProtKB-SubCell"/>
</dbReference>
<dbReference type="RefSeq" id="XP_049144410.1">
    <property type="nucleotide sequence ID" value="XM_049287267.1"/>
</dbReference>
<dbReference type="KEGG" id="clup:CLUP02_08277"/>
<name>A0A9Q8SUG8_9PEZI</name>
<dbReference type="GeneID" id="73342277"/>
<evidence type="ECO:0000259" key="12">
    <source>
        <dbReference type="Pfam" id="PF20520"/>
    </source>
</evidence>
<dbReference type="InterPro" id="IPR046756">
    <property type="entry name" value="VAS1/VOA1_TM"/>
</dbReference>
<feature type="signal peptide" evidence="11">
    <location>
        <begin position="1"/>
        <end position="18"/>
    </location>
</feature>
<evidence type="ECO:0000256" key="8">
    <source>
        <dbReference type="ARBA" id="ARBA00023136"/>
    </source>
</evidence>
<dbReference type="GO" id="GO:0071555">
    <property type="term" value="P:cell wall organization"/>
    <property type="evidence" value="ECO:0007669"/>
    <property type="project" value="UniProtKB-KW"/>
</dbReference>
<dbReference type="PANTHER" id="PTHR28285:SF1">
    <property type="entry name" value="PROTEIN BIG1"/>
    <property type="match status" value="1"/>
</dbReference>
<dbReference type="PANTHER" id="PTHR28285">
    <property type="entry name" value="PROTEIN BIG1"/>
    <property type="match status" value="1"/>
</dbReference>
<evidence type="ECO:0000256" key="4">
    <source>
        <dbReference type="ARBA" id="ARBA00022692"/>
    </source>
</evidence>
<dbReference type="GO" id="GO:0009272">
    <property type="term" value="P:fungal-type cell wall biogenesis"/>
    <property type="evidence" value="ECO:0007669"/>
    <property type="project" value="TreeGrafter"/>
</dbReference>
<keyword evidence="4 10" id="KW-0812">Transmembrane</keyword>
<evidence type="ECO:0000256" key="2">
    <source>
        <dbReference type="ARBA" id="ARBA00008203"/>
    </source>
</evidence>
<feature type="transmembrane region" description="Helical" evidence="10">
    <location>
        <begin position="230"/>
        <end position="252"/>
    </location>
</feature>
<keyword evidence="8 10" id="KW-0472">Membrane</keyword>
<evidence type="ECO:0000256" key="7">
    <source>
        <dbReference type="ARBA" id="ARBA00022989"/>
    </source>
</evidence>
<accession>A0A9Q8SUG8</accession>
<keyword evidence="6" id="KW-0256">Endoplasmic reticulum</keyword>
<evidence type="ECO:0000313" key="14">
    <source>
        <dbReference type="Proteomes" id="UP000830671"/>
    </source>
</evidence>
<reference evidence="13" key="1">
    <citation type="journal article" date="2021" name="Mol. Plant Microbe Interact.">
        <title>Complete Genome Sequence of the Plant-Pathogenic Fungus Colletotrichum lupini.</title>
        <authorList>
            <person name="Baroncelli R."/>
            <person name="Pensec F."/>
            <person name="Da Lio D."/>
            <person name="Boufleur T."/>
            <person name="Vicente I."/>
            <person name="Sarrocco S."/>
            <person name="Picot A."/>
            <person name="Baraldi E."/>
            <person name="Sukno S."/>
            <person name="Thon M."/>
            <person name="Le Floch G."/>
        </authorList>
    </citation>
    <scope>NUCLEOTIDE SEQUENCE</scope>
    <source>
        <strain evidence="13">IMI 504893</strain>
    </source>
</reference>
<dbReference type="GO" id="GO:0006078">
    <property type="term" value="P:(1-&gt;6)-beta-D-glucan biosynthetic process"/>
    <property type="evidence" value="ECO:0007669"/>
    <property type="project" value="TreeGrafter"/>
</dbReference>
<dbReference type="Pfam" id="PF20520">
    <property type="entry name" value="Ac45-VOA1_TM"/>
    <property type="match status" value="1"/>
</dbReference>
<keyword evidence="5 11" id="KW-0732">Signal</keyword>
<keyword evidence="9" id="KW-0961">Cell wall biogenesis/degradation</keyword>
<keyword evidence="14" id="KW-1185">Reference proteome</keyword>
<evidence type="ECO:0000313" key="13">
    <source>
        <dbReference type="EMBL" id="UQC82787.1"/>
    </source>
</evidence>
<evidence type="ECO:0000256" key="11">
    <source>
        <dbReference type="SAM" id="SignalP"/>
    </source>
</evidence>